<name>A0ABD1MTB4_9FABA</name>
<evidence type="ECO:0000313" key="1">
    <source>
        <dbReference type="EMBL" id="KAL2339053.1"/>
    </source>
</evidence>
<dbReference type="EMBL" id="JBGMDY010000004">
    <property type="protein sequence ID" value="KAL2339053.1"/>
    <property type="molecule type" value="Genomic_DNA"/>
</dbReference>
<dbReference type="AlphaFoldDB" id="A0ABD1MTB4"/>
<organism evidence="1 2">
    <name type="scientific">Flemingia macrophylla</name>
    <dbReference type="NCBI Taxonomy" id="520843"/>
    <lineage>
        <taxon>Eukaryota</taxon>
        <taxon>Viridiplantae</taxon>
        <taxon>Streptophyta</taxon>
        <taxon>Embryophyta</taxon>
        <taxon>Tracheophyta</taxon>
        <taxon>Spermatophyta</taxon>
        <taxon>Magnoliopsida</taxon>
        <taxon>eudicotyledons</taxon>
        <taxon>Gunneridae</taxon>
        <taxon>Pentapetalae</taxon>
        <taxon>rosids</taxon>
        <taxon>fabids</taxon>
        <taxon>Fabales</taxon>
        <taxon>Fabaceae</taxon>
        <taxon>Papilionoideae</taxon>
        <taxon>50 kb inversion clade</taxon>
        <taxon>NPAAA clade</taxon>
        <taxon>indigoferoid/millettioid clade</taxon>
        <taxon>Phaseoleae</taxon>
        <taxon>Flemingia</taxon>
    </lineage>
</organism>
<evidence type="ECO:0000313" key="2">
    <source>
        <dbReference type="Proteomes" id="UP001603857"/>
    </source>
</evidence>
<reference evidence="1 2" key="1">
    <citation type="submission" date="2024-08" db="EMBL/GenBank/DDBJ databases">
        <title>Insights into the chromosomal genome structure of Flemingia macrophylla.</title>
        <authorList>
            <person name="Ding Y."/>
            <person name="Zhao Y."/>
            <person name="Bi W."/>
            <person name="Wu M."/>
            <person name="Zhao G."/>
            <person name="Gong Y."/>
            <person name="Li W."/>
            <person name="Zhang P."/>
        </authorList>
    </citation>
    <scope>NUCLEOTIDE SEQUENCE [LARGE SCALE GENOMIC DNA]</scope>
    <source>
        <strain evidence="1">DYQJB</strain>
        <tissue evidence="1">Leaf</tissue>
    </source>
</reference>
<sequence>MPFPLNETPSTFLHRPKEHLRGFLESDEQIIDLLIWNPCFLYDGRFPSNFKLLLGVGITHSNIDILLKRWPNILCSTNLLKTFQELKQMGFDISTSTFCIAFLAKRAVNKTKWEEEEILTLLRVMVSVSSSLAGFDFMILVKALGIFLPSLRKRIAGWALVVKFLTLKGLLQKDACMPHYYAIGMRRHRLRYCQRHFGGTFTNRKNTYT</sequence>
<gene>
    <name evidence="1" type="ORF">Fmac_013499</name>
</gene>
<protein>
    <submittedName>
        <fullName evidence="1">Uncharacterized protein</fullName>
    </submittedName>
</protein>
<comment type="caution">
    <text evidence="1">The sequence shown here is derived from an EMBL/GenBank/DDBJ whole genome shotgun (WGS) entry which is preliminary data.</text>
</comment>
<dbReference type="Proteomes" id="UP001603857">
    <property type="component" value="Unassembled WGS sequence"/>
</dbReference>
<accession>A0ABD1MTB4</accession>
<keyword evidence="2" id="KW-1185">Reference proteome</keyword>
<proteinExistence type="predicted"/>